<proteinExistence type="predicted"/>
<reference evidence="5 6" key="1">
    <citation type="submission" date="2023-10" db="EMBL/GenBank/DDBJ databases">
        <title>Noviherbaspirillum sp. CPCC 100848 genome assembly.</title>
        <authorList>
            <person name="Li X.Y."/>
            <person name="Fang X.M."/>
        </authorList>
    </citation>
    <scope>NUCLEOTIDE SEQUENCE [LARGE SCALE GENOMIC DNA]</scope>
    <source>
        <strain evidence="5 6">CPCC 100848</strain>
    </source>
</reference>
<evidence type="ECO:0000256" key="3">
    <source>
        <dbReference type="PROSITE-ProRule" id="PRU00473"/>
    </source>
</evidence>
<dbReference type="InterPro" id="IPR006665">
    <property type="entry name" value="OmpA-like"/>
</dbReference>
<keyword evidence="2 3" id="KW-0472">Membrane</keyword>
<comment type="subcellular location">
    <subcellularLocation>
        <location evidence="1">Membrane</location>
    </subcellularLocation>
</comment>
<dbReference type="CDD" id="cd07185">
    <property type="entry name" value="OmpA_C-like"/>
    <property type="match status" value="1"/>
</dbReference>
<dbReference type="InterPro" id="IPR006664">
    <property type="entry name" value="OMP_bac"/>
</dbReference>
<accession>A0ABU6J4V8</accession>
<dbReference type="Gene3D" id="3.30.1330.60">
    <property type="entry name" value="OmpA-like domain"/>
    <property type="match status" value="1"/>
</dbReference>
<sequence length="102" mass="11184">MHAVIGDVSGKVSACANVERMKIRGHTDRLGAPQYNRRLSERRANAVANYLRNKVDFAKIETFGLGAAQPSTYCKSRLPPCALIDCLAPDRRVVSEIQGIAK</sequence>
<name>A0ABU6J4V8_9BURK</name>
<dbReference type="InterPro" id="IPR036737">
    <property type="entry name" value="OmpA-like_sf"/>
</dbReference>
<dbReference type="PROSITE" id="PS51123">
    <property type="entry name" value="OMPA_2"/>
    <property type="match status" value="1"/>
</dbReference>
<evidence type="ECO:0000256" key="1">
    <source>
        <dbReference type="ARBA" id="ARBA00004370"/>
    </source>
</evidence>
<dbReference type="Pfam" id="PF00691">
    <property type="entry name" value="OmpA"/>
    <property type="match status" value="1"/>
</dbReference>
<dbReference type="EMBL" id="JAWIIV010000003">
    <property type="protein sequence ID" value="MEC4718657.1"/>
    <property type="molecule type" value="Genomic_DNA"/>
</dbReference>
<protein>
    <submittedName>
        <fullName evidence="5">OmpA family protein</fullName>
    </submittedName>
</protein>
<gene>
    <name evidence="5" type="ORF">RY831_05825</name>
</gene>
<comment type="caution">
    <text evidence="5">The sequence shown here is derived from an EMBL/GenBank/DDBJ whole genome shotgun (WGS) entry which is preliminary data.</text>
</comment>
<evidence type="ECO:0000313" key="5">
    <source>
        <dbReference type="EMBL" id="MEC4718657.1"/>
    </source>
</evidence>
<evidence type="ECO:0000256" key="2">
    <source>
        <dbReference type="ARBA" id="ARBA00023136"/>
    </source>
</evidence>
<evidence type="ECO:0000313" key="6">
    <source>
        <dbReference type="Proteomes" id="UP001352263"/>
    </source>
</evidence>
<evidence type="ECO:0000259" key="4">
    <source>
        <dbReference type="PROSITE" id="PS51123"/>
    </source>
</evidence>
<feature type="domain" description="OmpA-like" evidence="4">
    <location>
        <begin position="1"/>
        <end position="101"/>
    </location>
</feature>
<dbReference type="PRINTS" id="PR01021">
    <property type="entry name" value="OMPADOMAIN"/>
</dbReference>
<organism evidence="5 6">
    <name type="scientific">Noviherbaspirillum album</name>
    <dbReference type="NCBI Taxonomy" id="3080276"/>
    <lineage>
        <taxon>Bacteria</taxon>
        <taxon>Pseudomonadati</taxon>
        <taxon>Pseudomonadota</taxon>
        <taxon>Betaproteobacteria</taxon>
        <taxon>Burkholderiales</taxon>
        <taxon>Oxalobacteraceae</taxon>
        <taxon>Noviherbaspirillum</taxon>
    </lineage>
</organism>
<dbReference type="Proteomes" id="UP001352263">
    <property type="component" value="Unassembled WGS sequence"/>
</dbReference>
<dbReference type="SUPFAM" id="SSF103088">
    <property type="entry name" value="OmpA-like"/>
    <property type="match status" value="1"/>
</dbReference>
<dbReference type="RefSeq" id="WP_326505383.1">
    <property type="nucleotide sequence ID" value="NZ_JAWIIV010000003.1"/>
</dbReference>
<keyword evidence="6" id="KW-1185">Reference proteome</keyword>